<keyword evidence="1" id="KW-0472">Membrane</keyword>
<dbReference type="RefSeq" id="WP_030448642.1">
    <property type="nucleotide sequence ID" value="NZ_AP023354.1"/>
</dbReference>
<proteinExistence type="predicted"/>
<feature type="transmembrane region" description="Helical" evidence="1">
    <location>
        <begin position="12"/>
        <end position="33"/>
    </location>
</feature>
<evidence type="ECO:0000256" key="1">
    <source>
        <dbReference type="SAM" id="Phobius"/>
    </source>
</evidence>
<name>A0A810L4A1_9ACTN</name>
<dbReference type="KEGG" id="aser:Asera_30560"/>
<keyword evidence="3" id="KW-1185">Reference proteome</keyword>
<accession>A0A810L4A1</accession>
<keyword evidence="1" id="KW-0812">Transmembrane</keyword>
<sequence length="228" mass="25922">MSDSGDAAPLLMLGALLMGGLITGLIVAWRLLVRAVDRRRDQRVGELVRWARSRGLTVQLRGRPDIARAFGGRPFSGDGLHANPHRVAWLLIPVTLRRLPVLLFELRIRIYNGHNHVIQANSVAVVTLPRPVPAMEIMPLRATLRLKAEASIEERFYTSYEIRHTDPVFRSRVLTNELMTWLVDTRVAYPEAGLRFERNQVLFWKRGGLTAQWADRVLALLPRLLDTI</sequence>
<evidence type="ECO:0000313" key="2">
    <source>
        <dbReference type="EMBL" id="BCJ28948.1"/>
    </source>
</evidence>
<organism evidence="2 3">
    <name type="scientific">Actinocatenispora sera</name>
    <dbReference type="NCBI Taxonomy" id="390989"/>
    <lineage>
        <taxon>Bacteria</taxon>
        <taxon>Bacillati</taxon>
        <taxon>Actinomycetota</taxon>
        <taxon>Actinomycetes</taxon>
        <taxon>Micromonosporales</taxon>
        <taxon>Micromonosporaceae</taxon>
        <taxon>Actinocatenispora</taxon>
    </lineage>
</organism>
<dbReference type="AlphaFoldDB" id="A0A810L4A1"/>
<reference evidence="2" key="1">
    <citation type="submission" date="2020-08" db="EMBL/GenBank/DDBJ databases">
        <title>Whole genome shotgun sequence of Actinocatenispora sera NBRC 101916.</title>
        <authorList>
            <person name="Komaki H."/>
            <person name="Tamura T."/>
        </authorList>
    </citation>
    <scope>NUCLEOTIDE SEQUENCE</scope>
    <source>
        <strain evidence="2">NBRC 101916</strain>
    </source>
</reference>
<dbReference type="EMBL" id="AP023354">
    <property type="protein sequence ID" value="BCJ28948.1"/>
    <property type="molecule type" value="Genomic_DNA"/>
</dbReference>
<keyword evidence="1" id="KW-1133">Transmembrane helix</keyword>
<protein>
    <submittedName>
        <fullName evidence="2">Uncharacterized protein</fullName>
    </submittedName>
</protein>
<evidence type="ECO:0000313" key="3">
    <source>
        <dbReference type="Proteomes" id="UP000680750"/>
    </source>
</evidence>
<dbReference type="Proteomes" id="UP000680750">
    <property type="component" value="Chromosome"/>
</dbReference>
<gene>
    <name evidence="2" type="ORF">Asera_30560</name>
</gene>